<organism evidence="1 2">
    <name type="scientific">Desulforapulum autotrophicum (strain ATCC 43914 / DSM 3382 / VKM B-1955 / HRM2)</name>
    <name type="common">Desulfobacterium autotrophicum</name>
    <dbReference type="NCBI Taxonomy" id="177437"/>
    <lineage>
        <taxon>Bacteria</taxon>
        <taxon>Pseudomonadati</taxon>
        <taxon>Thermodesulfobacteriota</taxon>
        <taxon>Desulfobacteria</taxon>
        <taxon>Desulfobacterales</taxon>
        <taxon>Desulfobacteraceae</taxon>
        <taxon>Desulforapulum</taxon>
    </lineage>
</organism>
<dbReference type="EMBL" id="CP001087">
    <property type="protein sequence ID" value="ACN14046.1"/>
    <property type="molecule type" value="Genomic_DNA"/>
</dbReference>
<sequence>MGYRVKSIQGTQFRSRAAFPMVFQSGIALQESRKLT</sequence>
<dbReference type="AlphaFoldDB" id="C0QKH5"/>
<evidence type="ECO:0000313" key="1">
    <source>
        <dbReference type="EMBL" id="ACN14046.1"/>
    </source>
</evidence>
<accession>C0QKH5</accession>
<dbReference type="HOGENOM" id="CLU_3355772_0_0_7"/>
<reference evidence="1 2" key="1">
    <citation type="journal article" date="2009" name="Environ. Microbiol.">
        <title>Genome sequence of Desulfobacterium autotrophicum HRM2, a marine sulfate reducer oxidizing organic carbon completely to carbon dioxide.</title>
        <authorList>
            <person name="Strittmatter A.W."/>
            <person name="Liesegang H."/>
            <person name="Rabus R."/>
            <person name="Decker I."/>
            <person name="Amann J."/>
            <person name="Andres S."/>
            <person name="Henne A."/>
            <person name="Fricke W.F."/>
            <person name="Martinez-Arias R."/>
            <person name="Bartels D."/>
            <person name="Goesmann A."/>
            <person name="Krause L."/>
            <person name="Puehler A."/>
            <person name="Klenk H.P."/>
            <person name="Richter M."/>
            <person name="Schuler M."/>
            <person name="Gloeckner F.O."/>
            <person name="Meyerdierks A."/>
            <person name="Gottschalk G."/>
            <person name="Amann R."/>
        </authorList>
    </citation>
    <scope>NUCLEOTIDE SEQUENCE [LARGE SCALE GENOMIC DNA]</scope>
    <source>
        <strain evidence="2">ATCC 43914 / DSM 3382 / HRM2</strain>
    </source>
</reference>
<gene>
    <name evidence="1" type="ordered locus">HRM2_09340</name>
</gene>
<keyword evidence="2" id="KW-1185">Reference proteome</keyword>
<dbReference type="KEGG" id="dat:HRM2_09340"/>
<protein>
    <submittedName>
        <fullName evidence="1">Uncharacterized protein</fullName>
    </submittedName>
</protein>
<proteinExistence type="predicted"/>
<evidence type="ECO:0000313" key="2">
    <source>
        <dbReference type="Proteomes" id="UP000000442"/>
    </source>
</evidence>
<dbReference type="Proteomes" id="UP000000442">
    <property type="component" value="Chromosome"/>
</dbReference>
<name>C0QKH5_DESAH</name>